<dbReference type="InterPro" id="IPR027417">
    <property type="entry name" value="P-loop_NTPase"/>
</dbReference>
<evidence type="ECO:0000313" key="2">
    <source>
        <dbReference type="EMBL" id="MRW89157.1"/>
    </source>
</evidence>
<dbReference type="Gene3D" id="1.25.40.10">
    <property type="entry name" value="Tetratricopeptide repeat domain"/>
    <property type="match status" value="2"/>
</dbReference>
<dbReference type="Proteomes" id="UP000433309">
    <property type="component" value="Unassembled WGS sequence"/>
</dbReference>
<gene>
    <name evidence="2" type="ORF">GJ699_04095</name>
</gene>
<organism evidence="2 3">
    <name type="scientific">Duganella guangzhouensis</name>
    <dbReference type="NCBI Taxonomy" id="2666084"/>
    <lineage>
        <taxon>Bacteria</taxon>
        <taxon>Pseudomonadati</taxon>
        <taxon>Pseudomonadota</taxon>
        <taxon>Betaproteobacteria</taxon>
        <taxon>Burkholderiales</taxon>
        <taxon>Oxalobacteraceae</taxon>
        <taxon>Telluria group</taxon>
        <taxon>Duganella</taxon>
    </lineage>
</organism>
<dbReference type="RefSeq" id="WP_154373383.1">
    <property type="nucleotide sequence ID" value="NZ_WKJK01000002.1"/>
</dbReference>
<evidence type="ECO:0000313" key="3">
    <source>
        <dbReference type="Proteomes" id="UP000433309"/>
    </source>
</evidence>
<comment type="caution">
    <text evidence="2">The sequence shown here is derived from an EMBL/GenBank/DDBJ whole genome shotgun (WGS) entry which is preliminary data.</text>
</comment>
<dbReference type="EMBL" id="WKJK01000002">
    <property type="protein sequence ID" value="MRW89157.1"/>
    <property type="molecule type" value="Genomic_DNA"/>
</dbReference>
<dbReference type="NCBIfam" id="NF047398">
    <property type="entry name" value="AAA_KGGVGR"/>
    <property type="match status" value="1"/>
</dbReference>
<proteinExistence type="predicted"/>
<feature type="repeat" description="TPR" evidence="1">
    <location>
        <begin position="366"/>
        <end position="399"/>
    </location>
</feature>
<reference evidence="2 3" key="1">
    <citation type="submission" date="2019-11" db="EMBL/GenBank/DDBJ databases">
        <title>Novel species isolated from a subtropical stream in China.</title>
        <authorList>
            <person name="Lu H."/>
        </authorList>
    </citation>
    <scope>NUCLEOTIDE SEQUENCE [LARGE SCALE GENOMIC DNA]</scope>
    <source>
        <strain evidence="2 3">FT80W</strain>
    </source>
</reference>
<name>A0A6I2KVL9_9BURK</name>
<dbReference type="InterPro" id="IPR053137">
    <property type="entry name" value="NLR-like"/>
</dbReference>
<dbReference type="PROSITE" id="PS50005">
    <property type="entry name" value="TPR"/>
    <property type="match status" value="1"/>
</dbReference>
<evidence type="ECO:0000256" key="1">
    <source>
        <dbReference type="PROSITE-ProRule" id="PRU00339"/>
    </source>
</evidence>
<dbReference type="Gene3D" id="3.40.50.300">
    <property type="entry name" value="P-loop containing nucleotide triphosphate hydrolases"/>
    <property type="match status" value="1"/>
</dbReference>
<dbReference type="InterPro" id="IPR019734">
    <property type="entry name" value="TPR_rpt"/>
</dbReference>
<dbReference type="AlphaFoldDB" id="A0A6I2KVL9"/>
<keyword evidence="3" id="KW-1185">Reference proteome</keyword>
<dbReference type="PANTHER" id="PTHR46082:SF6">
    <property type="entry name" value="AAA+ ATPASE DOMAIN-CONTAINING PROTEIN-RELATED"/>
    <property type="match status" value="1"/>
</dbReference>
<sequence length="653" mass="72954">MELTSLTLPPLSASGEVITFYSYKGGTGRTMALSNIAVLLARQQNATAPVLMIDWDLEAPGLHHYFDAGAEAKPGVLEFFEACREQLQRLRLAAPELAGEALAEAVLAEVSWEHYVSRVDHGSQLYLMRAGRFDDSYPERLAAMRWDDLFNCCPPLYRCFGQRLARHFLHVLVDSRTGRTDSAGICTTLLPRKLVLVFAPSHQSLEGVEDMVARATTYRRSHEDEQRPLLVYPLPSRIDIGDDLLRAQWRRGDASQHILGYQPSFEDLIRDSYGMQHVSLESYFDEVQLQQTRSLPGGEQVAVRQDQGGDRFSLTRTFEAFLAWLAPGYFPWQSRAEIQLLGTIAEARRLLDEGGAAARAAWQPLARDLHLLGELYRSEGKSRSALASFEESLSLRQRGLGEDHPDTLATKMRLAQVLRHIGRLDEARFLEECVVEARERMLGVEHVDTLAARSSLAHTLGLQGRLGEALALQDSVLDTYTRLLGADHLQTLVSMAARADLLIQRGELEQARAVQQQVLAARERMLGSAHADTLRSKATLARTLLQMQDLPGAHILLDAVLQTQLGRLGAEHVETRNAREQLIDVQLQMGVPADEATLVPELHQDAAMDDYREALERPEPPRKPAMANSQWPRTPEELLALDLQLADTRGTPR</sequence>
<protein>
    <submittedName>
        <fullName evidence="2">Tetratricopeptide repeat protein</fullName>
    </submittedName>
</protein>
<dbReference type="InterPro" id="IPR011990">
    <property type="entry name" value="TPR-like_helical_dom_sf"/>
</dbReference>
<accession>A0A6I2KVL9</accession>
<dbReference type="PANTHER" id="PTHR46082">
    <property type="entry name" value="ATP/GTP-BINDING PROTEIN-RELATED"/>
    <property type="match status" value="1"/>
</dbReference>
<keyword evidence="1" id="KW-0802">TPR repeat</keyword>
<dbReference type="SUPFAM" id="SSF52540">
    <property type="entry name" value="P-loop containing nucleoside triphosphate hydrolases"/>
    <property type="match status" value="1"/>
</dbReference>
<dbReference type="SUPFAM" id="SSF48452">
    <property type="entry name" value="TPR-like"/>
    <property type="match status" value="2"/>
</dbReference>
<dbReference type="Pfam" id="PF13424">
    <property type="entry name" value="TPR_12"/>
    <property type="match status" value="2"/>
</dbReference>